<sequence>MISIFVLALKPNTYMDIEQLKFTHQKLLAHLESCNYNKVYIKEVKIILAALFDEKSPISSYEDYWERIVNSRRYTKFTLDLKKMYLNTVRAFDEYGHLPNGRPCAKLLFSSNYKKLNPGYKLLMDEFRNRANMAEENLSKSAKYTTLALFLLKMQLAGAVMLNEVTDKLVLDFFMTGKRKGSKHTQSHLRLALDKIRDLSPDIPRIISLLPKMKPKKRNYNNLRDFEVEAIKDCLSNPLDNRMTLREKAIVALALYTGMRGCDIANLKSGDIDWENEEIRLIQVKTGYPLVLPLSANVGNALLIYILNERNAEDRSEYVFPSKVQPGKRLSYKSIGTIISGVFDKLGLRPGESHRGIGVFRHNLATRLLGAGTESVIISGILGHTCPQAVEAYVDSDITHLRELGLSIEKYPLPKTYTDE</sequence>
<dbReference type="KEGG" id="ddb:E7747_11560"/>
<keyword evidence="1" id="KW-0233">DNA recombination</keyword>
<organism evidence="3 4">
    <name type="scientific">Duncaniella dubosii</name>
    <dbReference type="NCBI Taxonomy" id="2518971"/>
    <lineage>
        <taxon>Bacteria</taxon>
        <taxon>Pseudomonadati</taxon>
        <taxon>Bacteroidota</taxon>
        <taxon>Bacteroidia</taxon>
        <taxon>Bacteroidales</taxon>
        <taxon>Muribaculaceae</taxon>
        <taxon>Duncaniella</taxon>
    </lineage>
</organism>
<protein>
    <recommendedName>
        <fullName evidence="2">Tyr recombinase domain-containing protein</fullName>
    </recommendedName>
</protein>
<evidence type="ECO:0000256" key="1">
    <source>
        <dbReference type="ARBA" id="ARBA00023172"/>
    </source>
</evidence>
<dbReference type="Pfam" id="PF00589">
    <property type="entry name" value="Phage_integrase"/>
    <property type="match status" value="1"/>
</dbReference>
<dbReference type="InterPro" id="IPR013762">
    <property type="entry name" value="Integrase-like_cat_sf"/>
</dbReference>
<gene>
    <name evidence="3" type="ORF">E7747_11560</name>
</gene>
<evidence type="ECO:0000259" key="2">
    <source>
        <dbReference type="PROSITE" id="PS51898"/>
    </source>
</evidence>
<dbReference type="InterPro" id="IPR002104">
    <property type="entry name" value="Integrase_catalytic"/>
</dbReference>
<dbReference type="AlphaFoldDB" id="A0A4P7W494"/>
<dbReference type="GO" id="GO:0006310">
    <property type="term" value="P:DNA recombination"/>
    <property type="evidence" value="ECO:0007669"/>
    <property type="project" value="UniProtKB-KW"/>
</dbReference>
<dbReference type="GO" id="GO:0015074">
    <property type="term" value="P:DNA integration"/>
    <property type="evidence" value="ECO:0007669"/>
    <property type="project" value="InterPro"/>
</dbReference>
<dbReference type="PANTHER" id="PTHR30349:SF85">
    <property type="entry name" value="TYR RECOMBINASE DOMAIN-CONTAINING PROTEIN"/>
    <property type="match status" value="1"/>
</dbReference>
<reference evidence="4" key="1">
    <citation type="submission" date="2019-02" db="EMBL/GenBank/DDBJ databases">
        <title>Isolation and identification of novel species under the genus Muribaculum.</title>
        <authorList>
            <person name="Miyake S."/>
            <person name="Ding Y."/>
            <person name="Low A."/>
            <person name="Soh M."/>
            <person name="Seedorf H."/>
        </authorList>
    </citation>
    <scope>NUCLEOTIDE SEQUENCE [LARGE SCALE GENOMIC DNA]</scope>
    <source>
        <strain evidence="4">H5</strain>
    </source>
</reference>
<accession>A0A4P7W494</accession>
<dbReference type="InterPro" id="IPR050090">
    <property type="entry name" value="Tyrosine_recombinase_XerCD"/>
</dbReference>
<dbReference type="SUPFAM" id="SSF56349">
    <property type="entry name" value="DNA breaking-rejoining enzymes"/>
    <property type="match status" value="1"/>
</dbReference>
<evidence type="ECO:0000313" key="3">
    <source>
        <dbReference type="EMBL" id="QCD42866.1"/>
    </source>
</evidence>
<name>A0A4P7W494_9BACT</name>
<dbReference type="GO" id="GO:0003677">
    <property type="term" value="F:DNA binding"/>
    <property type="evidence" value="ECO:0007669"/>
    <property type="project" value="InterPro"/>
</dbReference>
<keyword evidence="4" id="KW-1185">Reference proteome</keyword>
<dbReference type="EMBL" id="CP039396">
    <property type="protein sequence ID" value="QCD42866.1"/>
    <property type="molecule type" value="Genomic_DNA"/>
</dbReference>
<dbReference type="PANTHER" id="PTHR30349">
    <property type="entry name" value="PHAGE INTEGRASE-RELATED"/>
    <property type="match status" value="1"/>
</dbReference>
<proteinExistence type="predicted"/>
<dbReference type="Gene3D" id="1.10.443.10">
    <property type="entry name" value="Intergrase catalytic core"/>
    <property type="match status" value="1"/>
</dbReference>
<dbReference type="Proteomes" id="UP000297149">
    <property type="component" value="Chromosome"/>
</dbReference>
<feature type="domain" description="Tyr recombinase" evidence="2">
    <location>
        <begin position="218"/>
        <end position="406"/>
    </location>
</feature>
<dbReference type="InterPro" id="IPR011010">
    <property type="entry name" value="DNA_brk_join_enz"/>
</dbReference>
<dbReference type="PROSITE" id="PS51898">
    <property type="entry name" value="TYR_RECOMBINASE"/>
    <property type="match status" value="1"/>
</dbReference>
<evidence type="ECO:0000313" key="4">
    <source>
        <dbReference type="Proteomes" id="UP000297149"/>
    </source>
</evidence>